<protein>
    <submittedName>
        <fullName evidence="2">Uncharacterized protein</fullName>
    </submittedName>
</protein>
<name>A0A1E7LEA8_9ACTN</name>
<dbReference type="OrthoDB" id="4248373at2"/>
<proteinExistence type="predicted"/>
<accession>A0A1E7LEA8</accession>
<evidence type="ECO:0000313" key="2">
    <source>
        <dbReference type="EMBL" id="OEV14537.1"/>
    </source>
</evidence>
<sequence length="187" mass="19457">MRYGRVAGGRVLRRRSFRVLSLGVAALFIGGAAVGIVDGLNGRQDGLVAAALLLALGSLCYRVTRSRVHAGQTSLTIINPLFAYEVPYASVQRIGASGSGSLIVLPKESAADTEGEGYLVVGFAGSLLDRFFGTTEKVTAELKKHRNRGRKLPGADGPVRRFLVADTVADGMLAVAAGCAVAALIVS</sequence>
<feature type="transmembrane region" description="Helical" evidence="1">
    <location>
        <begin position="46"/>
        <end position="64"/>
    </location>
</feature>
<comment type="caution">
    <text evidence="2">The sequence shown here is derived from an EMBL/GenBank/DDBJ whole genome shotgun (WGS) entry which is preliminary data.</text>
</comment>
<keyword evidence="1" id="KW-0472">Membrane</keyword>
<dbReference type="PATRIC" id="fig|518642.7.peg.8365"/>
<keyword evidence="3" id="KW-1185">Reference proteome</keyword>
<feature type="transmembrane region" description="Helical" evidence="1">
    <location>
        <begin position="20"/>
        <end position="40"/>
    </location>
</feature>
<organism evidence="2 3">
    <name type="scientific">Streptomyces nanshensis</name>
    <dbReference type="NCBI Taxonomy" id="518642"/>
    <lineage>
        <taxon>Bacteria</taxon>
        <taxon>Bacillati</taxon>
        <taxon>Actinomycetota</taxon>
        <taxon>Actinomycetes</taxon>
        <taxon>Kitasatosporales</taxon>
        <taxon>Streptomycetaceae</taxon>
        <taxon>Streptomyces</taxon>
    </lineage>
</organism>
<keyword evidence="1" id="KW-1133">Transmembrane helix</keyword>
<gene>
    <name evidence="2" type="ORF">AN221_42470</name>
</gene>
<reference evidence="2 3" key="1">
    <citation type="journal article" date="2016" name="Front. Microbiol.">
        <title>Comparative Genomics Analysis of Streptomyces Species Reveals Their Adaptation to the Marine Environment and Their Diversity at the Genomic Level.</title>
        <authorList>
            <person name="Tian X."/>
            <person name="Zhang Z."/>
            <person name="Yang T."/>
            <person name="Chen M."/>
            <person name="Li J."/>
            <person name="Chen F."/>
            <person name="Yang J."/>
            <person name="Li W."/>
            <person name="Zhang B."/>
            <person name="Zhang Z."/>
            <person name="Wu J."/>
            <person name="Zhang C."/>
            <person name="Long L."/>
            <person name="Xiao J."/>
        </authorList>
    </citation>
    <scope>NUCLEOTIDE SEQUENCE [LARGE SCALE GENOMIC DNA]</scope>
    <source>
        <strain evidence="2 3">SCSIO M10372</strain>
    </source>
</reference>
<dbReference type="Proteomes" id="UP000175971">
    <property type="component" value="Unassembled WGS sequence"/>
</dbReference>
<evidence type="ECO:0000313" key="3">
    <source>
        <dbReference type="Proteomes" id="UP000175971"/>
    </source>
</evidence>
<dbReference type="AlphaFoldDB" id="A0A1E7LEA8"/>
<dbReference type="RefSeq" id="WP_070205229.1">
    <property type="nucleotide sequence ID" value="NZ_LJGZ01000114.1"/>
</dbReference>
<dbReference type="EMBL" id="LJGZ01000114">
    <property type="protein sequence ID" value="OEV14537.1"/>
    <property type="molecule type" value="Genomic_DNA"/>
</dbReference>
<evidence type="ECO:0000256" key="1">
    <source>
        <dbReference type="SAM" id="Phobius"/>
    </source>
</evidence>
<keyword evidence="1" id="KW-0812">Transmembrane</keyword>